<accession>A0ACC1QHF0</accession>
<dbReference type="EMBL" id="JANAKD010002080">
    <property type="protein sequence ID" value="KAJ3474881.1"/>
    <property type="molecule type" value="Genomic_DNA"/>
</dbReference>
<evidence type="ECO:0000313" key="1">
    <source>
        <dbReference type="EMBL" id="KAJ3474881.1"/>
    </source>
</evidence>
<gene>
    <name evidence="1" type="ORF">NLG97_g9653</name>
</gene>
<organism evidence="1 2">
    <name type="scientific">Lecanicillium saksenae</name>
    <dbReference type="NCBI Taxonomy" id="468837"/>
    <lineage>
        <taxon>Eukaryota</taxon>
        <taxon>Fungi</taxon>
        <taxon>Dikarya</taxon>
        <taxon>Ascomycota</taxon>
        <taxon>Pezizomycotina</taxon>
        <taxon>Sordariomycetes</taxon>
        <taxon>Hypocreomycetidae</taxon>
        <taxon>Hypocreales</taxon>
        <taxon>Cordycipitaceae</taxon>
        <taxon>Lecanicillium</taxon>
    </lineage>
</organism>
<proteinExistence type="predicted"/>
<evidence type="ECO:0000313" key="2">
    <source>
        <dbReference type="Proteomes" id="UP001148737"/>
    </source>
</evidence>
<dbReference type="Proteomes" id="UP001148737">
    <property type="component" value="Unassembled WGS sequence"/>
</dbReference>
<protein>
    <submittedName>
        <fullName evidence="1">Uncharacterized protein</fullName>
    </submittedName>
</protein>
<keyword evidence="2" id="KW-1185">Reference proteome</keyword>
<name>A0ACC1QHF0_9HYPO</name>
<sequence length="129" mass="13770">MDGDEPTQAATQQVVDPRRVGQQNSGFTDEEVSDIVCILYPHSESARQEVQRLVQQASPFIIGRDVADDAVEPDYDLEDRASQFESHGGGALGSSHAIILRLSTAPKTPAAGFAFGRNPGRCDIVGATS</sequence>
<comment type="caution">
    <text evidence="1">The sequence shown here is derived from an EMBL/GenBank/DDBJ whole genome shotgun (WGS) entry which is preliminary data.</text>
</comment>
<reference evidence="1" key="1">
    <citation type="submission" date="2022-07" db="EMBL/GenBank/DDBJ databases">
        <title>Genome Sequence of Lecanicillium saksenae.</title>
        <authorList>
            <person name="Buettner E."/>
        </authorList>
    </citation>
    <scope>NUCLEOTIDE SEQUENCE</scope>
    <source>
        <strain evidence="1">VT-O1</strain>
    </source>
</reference>